<accession>A0A2Z6PGJ5</accession>
<reference evidence="2" key="1">
    <citation type="journal article" date="2017" name="Front. Plant Sci.">
        <title>Climate Clever Clovers: New Paradigm to Reduce the Environmental Footprint of Ruminants by Breeding Low Methanogenic Forages Utilizing Haplotype Variation.</title>
        <authorList>
            <person name="Kaur P."/>
            <person name="Appels R."/>
            <person name="Bayer P.E."/>
            <person name="Keeble-Gagnere G."/>
            <person name="Wang J."/>
            <person name="Hirakawa H."/>
            <person name="Shirasawa K."/>
            <person name="Vercoe P."/>
            <person name="Stefanova K."/>
            <person name="Durmic Z."/>
            <person name="Nichols P."/>
            <person name="Revell C."/>
            <person name="Isobe S.N."/>
            <person name="Edwards D."/>
            <person name="Erskine W."/>
        </authorList>
    </citation>
    <scope>NUCLEOTIDE SEQUENCE [LARGE SCALE GENOMIC DNA]</scope>
    <source>
        <strain evidence="2">cv. Daliak</strain>
    </source>
</reference>
<gene>
    <name evidence="1" type="ORF">TSUD_82250</name>
</gene>
<evidence type="ECO:0000313" key="1">
    <source>
        <dbReference type="EMBL" id="GAU44519.1"/>
    </source>
</evidence>
<name>A0A2Z6PGJ5_TRISU</name>
<organism evidence="1 2">
    <name type="scientific">Trifolium subterraneum</name>
    <name type="common">Subterranean clover</name>
    <dbReference type="NCBI Taxonomy" id="3900"/>
    <lineage>
        <taxon>Eukaryota</taxon>
        <taxon>Viridiplantae</taxon>
        <taxon>Streptophyta</taxon>
        <taxon>Embryophyta</taxon>
        <taxon>Tracheophyta</taxon>
        <taxon>Spermatophyta</taxon>
        <taxon>Magnoliopsida</taxon>
        <taxon>eudicotyledons</taxon>
        <taxon>Gunneridae</taxon>
        <taxon>Pentapetalae</taxon>
        <taxon>rosids</taxon>
        <taxon>fabids</taxon>
        <taxon>Fabales</taxon>
        <taxon>Fabaceae</taxon>
        <taxon>Papilionoideae</taxon>
        <taxon>50 kb inversion clade</taxon>
        <taxon>NPAAA clade</taxon>
        <taxon>Hologalegina</taxon>
        <taxon>IRL clade</taxon>
        <taxon>Trifolieae</taxon>
        <taxon>Trifolium</taxon>
    </lineage>
</organism>
<dbReference type="EMBL" id="DF974050">
    <property type="protein sequence ID" value="GAU44519.1"/>
    <property type="molecule type" value="Genomic_DNA"/>
</dbReference>
<protein>
    <submittedName>
        <fullName evidence="1">Uncharacterized protein</fullName>
    </submittedName>
</protein>
<sequence length="64" mass="7282">MVRGEWWWSLVEAFPVSEGVCDGNTTQERKNGVTQCLRRLIQTPAALLVMIRIPASFNSFPARF</sequence>
<dbReference type="AlphaFoldDB" id="A0A2Z6PGJ5"/>
<dbReference type="Proteomes" id="UP000242715">
    <property type="component" value="Unassembled WGS sequence"/>
</dbReference>
<keyword evidence="2" id="KW-1185">Reference proteome</keyword>
<proteinExistence type="predicted"/>
<evidence type="ECO:0000313" key="2">
    <source>
        <dbReference type="Proteomes" id="UP000242715"/>
    </source>
</evidence>